<dbReference type="PANTHER" id="PTHR30445:SF9">
    <property type="match status" value="1"/>
</dbReference>
<feature type="transmembrane region" description="Helical" evidence="8">
    <location>
        <begin position="491"/>
        <end position="508"/>
    </location>
</feature>
<feature type="transmembrane region" description="Helical" evidence="8">
    <location>
        <begin position="6"/>
        <end position="27"/>
    </location>
</feature>
<reference evidence="12" key="1">
    <citation type="submission" date="2017-05" db="EMBL/GenBank/DDBJ databases">
        <authorList>
            <person name="Lin X.B."/>
            <person name="Stothard P."/>
            <person name="Tasseva G."/>
            <person name="Walter J."/>
        </authorList>
    </citation>
    <scope>NUCLEOTIDE SEQUENCE [LARGE SCALE GENOMIC DNA]</scope>
    <source>
        <strain evidence="12">103v</strain>
    </source>
</reference>
<evidence type="ECO:0000256" key="6">
    <source>
        <dbReference type="ARBA" id="ARBA00022989"/>
    </source>
</evidence>
<dbReference type="PANTHER" id="PTHR30445">
    <property type="entry name" value="K(+)_H(+) ANTIPORTER SUBUNIT KHTT"/>
    <property type="match status" value="1"/>
</dbReference>
<feature type="transmembrane region" description="Helical" evidence="8">
    <location>
        <begin position="163"/>
        <end position="180"/>
    </location>
</feature>
<dbReference type="SUPFAM" id="SSF116726">
    <property type="entry name" value="TrkA C-terminal domain-like"/>
    <property type="match status" value="1"/>
</dbReference>
<dbReference type="NCBIfam" id="TIGR01625">
    <property type="entry name" value="YidE_YbjL_dupl"/>
    <property type="match status" value="1"/>
</dbReference>
<evidence type="ECO:0000313" key="10">
    <source>
        <dbReference type="EMBL" id="MRH08756.1"/>
    </source>
</evidence>
<organism evidence="11 12">
    <name type="scientific">Limosilactobacillus reuteri</name>
    <name type="common">Lactobacillus reuteri</name>
    <dbReference type="NCBI Taxonomy" id="1598"/>
    <lineage>
        <taxon>Bacteria</taxon>
        <taxon>Bacillati</taxon>
        <taxon>Bacillota</taxon>
        <taxon>Bacilli</taxon>
        <taxon>Lactobacillales</taxon>
        <taxon>Lactobacillaceae</taxon>
        <taxon>Limosilactobacillus</taxon>
    </lineage>
</organism>
<evidence type="ECO:0000256" key="7">
    <source>
        <dbReference type="ARBA" id="ARBA00023136"/>
    </source>
</evidence>
<keyword evidence="4" id="KW-1003">Cell membrane</keyword>
<feature type="domain" description="RCK C-terminal" evidence="9">
    <location>
        <begin position="201"/>
        <end position="285"/>
    </location>
</feature>
<dbReference type="InterPro" id="IPR036721">
    <property type="entry name" value="RCK_C_sf"/>
</dbReference>
<dbReference type="PROSITE" id="PS51202">
    <property type="entry name" value="RCK_C"/>
    <property type="match status" value="1"/>
</dbReference>
<dbReference type="InterPro" id="IPR006037">
    <property type="entry name" value="RCK_C"/>
</dbReference>
<keyword evidence="6 8" id="KW-1133">Transmembrane helix</keyword>
<reference evidence="11 12" key="3">
    <citation type="submission" date="2017-09" db="EMBL/GenBank/DDBJ databases">
        <title>Tripartite evolution among Lactobacillus johnsonii, Lactobacillus taiwanensis, Lactobacillus reuteri and their rodent host.</title>
        <authorList>
            <person name="Wang T."/>
            <person name="Knowles S."/>
            <person name="Cheng C."/>
        </authorList>
    </citation>
    <scope>NUCLEOTIDE SEQUENCE [LARGE SCALE GENOMIC DNA]</scope>
    <source>
        <strain evidence="11 12">103v</strain>
    </source>
</reference>
<keyword evidence="7 8" id="KW-0472">Membrane</keyword>
<dbReference type="AlphaFoldDB" id="A0A256VMZ9"/>
<feature type="transmembrane region" description="Helical" evidence="8">
    <location>
        <begin position="368"/>
        <end position="388"/>
    </location>
</feature>
<evidence type="ECO:0000256" key="1">
    <source>
        <dbReference type="ARBA" id="ARBA00004651"/>
    </source>
</evidence>
<dbReference type="GO" id="GO:0006813">
    <property type="term" value="P:potassium ion transport"/>
    <property type="evidence" value="ECO:0007669"/>
    <property type="project" value="InterPro"/>
</dbReference>
<dbReference type="Gene3D" id="3.30.70.1450">
    <property type="entry name" value="Regulator of K+ conductance, C-terminal domain"/>
    <property type="match status" value="1"/>
</dbReference>
<feature type="transmembrane region" description="Helical" evidence="8">
    <location>
        <begin position="62"/>
        <end position="80"/>
    </location>
</feature>
<feature type="transmembrane region" description="Helical" evidence="8">
    <location>
        <begin position="458"/>
        <end position="479"/>
    </location>
</feature>
<dbReference type="EMBL" id="NGQC01000020">
    <property type="protein sequence ID" value="OYT04524.1"/>
    <property type="molecule type" value="Genomic_DNA"/>
</dbReference>
<accession>A0A256VMZ9</accession>
<evidence type="ECO:0000313" key="12">
    <source>
        <dbReference type="Proteomes" id="UP000216122"/>
    </source>
</evidence>
<feature type="transmembrane region" description="Helical" evidence="8">
    <location>
        <begin position="394"/>
        <end position="414"/>
    </location>
</feature>
<name>A0A256VMZ9_LIMRT</name>
<dbReference type="EMBL" id="WJNA01000008">
    <property type="protein sequence ID" value="MRH08756.1"/>
    <property type="molecule type" value="Genomic_DNA"/>
</dbReference>
<evidence type="ECO:0000256" key="5">
    <source>
        <dbReference type="ARBA" id="ARBA00022692"/>
    </source>
</evidence>
<dbReference type="Proteomes" id="UP000216122">
    <property type="component" value="Unassembled WGS sequence"/>
</dbReference>
<dbReference type="Proteomes" id="UP000472879">
    <property type="component" value="Unassembled WGS sequence"/>
</dbReference>
<comment type="subcellular location">
    <subcellularLocation>
        <location evidence="1">Cell membrane</location>
        <topology evidence="1">Multi-pass membrane protein</topology>
    </subcellularLocation>
</comment>
<feature type="transmembrane region" description="Helical" evidence="8">
    <location>
        <begin position="92"/>
        <end position="113"/>
    </location>
</feature>
<gene>
    <name evidence="11" type="ORF">CBG21_02335</name>
    <name evidence="10" type="ORF">GIX81_04695</name>
</gene>
<proteinExistence type="inferred from homology"/>
<evidence type="ECO:0000256" key="2">
    <source>
        <dbReference type="ARBA" id="ARBA00009854"/>
    </source>
</evidence>
<evidence type="ECO:0000313" key="13">
    <source>
        <dbReference type="Proteomes" id="UP000472879"/>
    </source>
</evidence>
<comment type="similarity">
    <text evidence="2">Belongs to the AAE transporter (TC 2.A.81) family.</text>
</comment>
<evidence type="ECO:0000256" key="4">
    <source>
        <dbReference type="ARBA" id="ARBA00022475"/>
    </source>
</evidence>
<dbReference type="GO" id="GO:0005886">
    <property type="term" value="C:plasma membrane"/>
    <property type="evidence" value="ECO:0007669"/>
    <property type="project" value="UniProtKB-SubCell"/>
</dbReference>
<reference evidence="11" key="2">
    <citation type="submission" date="2017-05" db="EMBL/GenBank/DDBJ databases">
        <authorList>
            <person name="Song R."/>
            <person name="Chenine A.L."/>
            <person name="Ruprecht R.M."/>
        </authorList>
    </citation>
    <scope>NUCLEOTIDE SEQUENCE [LARGE SCALE GENOMIC DNA]</scope>
    <source>
        <strain evidence="11">103v</strain>
    </source>
</reference>
<sequence>MIHSIVHFMVSNQVFTLFICLAIGFLIGNYKIAGKFNIGATVGTLIVTLIVGQVGSFPRDEMLGTIFFGAFMFSVGYRIGPQLLVSLKLFGIRILIASIFWMVVAFLVGWSLFSAFKIGPGIAAGVISGALTQSATVASSLQTIGSLPVSQSIRATYEAQLPVAYALTYVFGTLGVIIFLRDLAPKILGISIAEQGPKMAEHYHFHAKNPNPTWRRTYRIADDSPLVGKTLEEFNRRSNYRIIGLAAFHDGKMTDHLEYQLQVGDLLTVIGYAVHFDRLMRVPGLTEVLTPTNAPRERAFVLGKNFKPGELALLRQHGVFVNIQDPISGNQQLINQLQPGDVISLTGNTSRTKAILKKMGRWKAADTAMNYSLFSLGIGCASLLGIIGLKLNSIPLQLGNGTAALIMGLILSSWIERHRDRKSIPVTVTSFLQSFGLTLFVGTVGLQSAQAFTSAIKSLGIGVLFIGAMISIMPHLLTLFFGRYVLKMEPLALIGAMTGSGTIAAAMNEISQKAGPEGGAYYAAAFTPAFVVGNIGITLLGPIFVALLS</sequence>
<dbReference type="InterPro" id="IPR006512">
    <property type="entry name" value="YidE_YbjL"/>
</dbReference>
<dbReference type="RefSeq" id="WP_094503965.1">
    <property type="nucleotide sequence ID" value="NZ_NGPH01000017.1"/>
</dbReference>
<reference evidence="10 13" key="4">
    <citation type="submission" date="2019-11" db="EMBL/GenBank/DDBJ databases">
        <title>Draft genome sequence of 12 host-associated Lactobacillus reuteri rodent strains.</title>
        <authorList>
            <person name="Zhang S."/>
            <person name="Ozcam M."/>
            <person name="Van Pijkeren J.P."/>
        </authorList>
    </citation>
    <scope>NUCLEOTIDE SEQUENCE [LARGE SCALE GENOMIC DNA]</scope>
    <source>
        <strain evidence="10 13">Lr4020</strain>
    </source>
</reference>
<dbReference type="Pfam" id="PF02080">
    <property type="entry name" value="TrkA_C"/>
    <property type="match status" value="1"/>
</dbReference>
<dbReference type="Pfam" id="PF06826">
    <property type="entry name" value="Asp-Al_Ex"/>
    <property type="match status" value="2"/>
</dbReference>
<keyword evidence="3" id="KW-0813">Transport</keyword>
<comment type="caution">
    <text evidence="11">The sequence shown here is derived from an EMBL/GenBank/DDBJ whole genome shotgun (WGS) entry which is preliminary data.</text>
</comment>
<dbReference type="GO" id="GO:0008324">
    <property type="term" value="F:monoatomic cation transmembrane transporter activity"/>
    <property type="evidence" value="ECO:0007669"/>
    <property type="project" value="InterPro"/>
</dbReference>
<protein>
    <submittedName>
        <fullName evidence="11">YidE/YbjL duplication</fullName>
    </submittedName>
</protein>
<evidence type="ECO:0000313" key="11">
    <source>
        <dbReference type="EMBL" id="OYT04524.1"/>
    </source>
</evidence>
<dbReference type="InterPro" id="IPR050144">
    <property type="entry name" value="AAE_transporter"/>
</dbReference>
<feature type="transmembrane region" description="Helical" evidence="8">
    <location>
        <begin position="520"/>
        <end position="548"/>
    </location>
</feature>
<evidence type="ECO:0000256" key="8">
    <source>
        <dbReference type="SAM" id="Phobius"/>
    </source>
</evidence>
<evidence type="ECO:0000259" key="9">
    <source>
        <dbReference type="PROSITE" id="PS51202"/>
    </source>
</evidence>
<feature type="transmembrane region" description="Helical" evidence="8">
    <location>
        <begin position="426"/>
        <end position="446"/>
    </location>
</feature>
<feature type="transmembrane region" description="Helical" evidence="8">
    <location>
        <begin position="36"/>
        <end position="56"/>
    </location>
</feature>
<keyword evidence="5 8" id="KW-0812">Transmembrane</keyword>
<evidence type="ECO:0000256" key="3">
    <source>
        <dbReference type="ARBA" id="ARBA00022448"/>
    </source>
</evidence>